<accession>A0AAN8TRY5</accession>
<evidence type="ECO:0000313" key="2">
    <source>
        <dbReference type="EMBL" id="KAK6792075.1"/>
    </source>
</evidence>
<reference evidence="2 3" key="1">
    <citation type="submission" date="2024-02" db="EMBL/GenBank/DDBJ databases">
        <title>de novo genome assembly of Solanum bulbocastanum strain 11H21.</title>
        <authorList>
            <person name="Hosaka A.J."/>
        </authorList>
    </citation>
    <scope>NUCLEOTIDE SEQUENCE [LARGE SCALE GENOMIC DNA]</scope>
    <source>
        <tissue evidence="2">Young leaves</tissue>
    </source>
</reference>
<dbReference type="GO" id="GO:0009733">
    <property type="term" value="P:response to auxin"/>
    <property type="evidence" value="ECO:0007669"/>
    <property type="project" value="InterPro"/>
</dbReference>
<dbReference type="InterPro" id="IPR003676">
    <property type="entry name" value="SAUR_fam"/>
</dbReference>
<dbReference type="PANTHER" id="PTHR31175:SF93">
    <property type="entry name" value="AUXIN-RESPONSIVE PROTEIN SAUR68-LIKE"/>
    <property type="match status" value="1"/>
</dbReference>
<protein>
    <submittedName>
        <fullName evidence="2">Uncharacterized protein</fullName>
    </submittedName>
</protein>
<dbReference type="EMBL" id="JBANQN010000004">
    <property type="protein sequence ID" value="KAK6792075.1"/>
    <property type="molecule type" value="Genomic_DNA"/>
</dbReference>
<dbReference type="Proteomes" id="UP001371456">
    <property type="component" value="Unassembled WGS sequence"/>
</dbReference>
<gene>
    <name evidence="2" type="ORF">RDI58_011156</name>
</gene>
<dbReference type="PANTHER" id="PTHR31175">
    <property type="entry name" value="AUXIN-RESPONSIVE FAMILY PROTEIN"/>
    <property type="match status" value="1"/>
</dbReference>
<comment type="similarity">
    <text evidence="1">Belongs to the ARG7 family.</text>
</comment>
<dbReference type="AlphaFoldDB" id="A0AAN8TRY5"/>
<evidence type="ECO:0000313" key="3">
    <source>
        <dbReference type="Proteomes" id="UP001371456"/>
    </source>
</evidence>
<keyword evidence="3" id="KW-1185">Reference proteome</keyword>
<organism evidence="2 3">
    <name type="scientific">Solanum bulbocastanum</name>
    <name type="common">Wild potato</name>
    <dbReference type="NCBI Taxonomy" id="147425"/>
    <lineage>
        <taxon>Eukaryota</taxon>
        <taxon>Viridiplantae</taxon>
        <taxon>Streptophyta</taxon>
        <taxon>Embryophyta</taxon>
        <taxon>Tracheophyta</taxon>
        <taxon>Spermatophyta</taxon>
        <taxon>Magnoliopsida</taxon>
        <taxon>eudicotyledons</taxon>
        <taxon>Gunneridae</taxon>
        <taxon>Pentapetalae</taxon>
        <taxon>asterids</taxon>
        <taxon>lamiids</taxon>
        <taxon>Solanales</taxon>
        <taxon>Solanaceae</taxon>
        <taxon>Solanoideae</taxon>
        <taxon>Solaneae</taxon>
        <taxon>Solanum</taxon>
    </lineage>
</organism>
<evidence type="ECO:0000256" key="1">
    <source>
        <dbReference type="ARBA" id="ARBA00006974"/>
    </source>
</evidence>
<proteinExistence type="inferred from homology"/>
<sequence>MAMISTRKLIKMIRKWQKFAAMQRKRTSFPRNGSDANNFSTFSSSIVEKSHFVVQLINPVLLFPCLTL</sequence>
<name>A0AAN8TRY5_SOLBU</name>
<comment type="caution">
    <text evidence="2">The sequence shown here is derived from an EMBL/GenBank/DDBJ whole genome shotgun (WGS) entry which is preliminary data.</text>
</comment>